<comment type="caution">
    <text evidence="12">The sequence shown here is derived from an EMBL/GenBank/DDBJ whole genome shotgun (WGS) entry which is preliminary data.</text>
</comment>
<dbReference type="GO" id="GO:0036220">
    <property type="term" value="F:ITP diphosphatase activity"/>
    <property type="evidence" value="ECO:0007669"/>
    <property type="project" value="UniProtKB-UniRule"/>
</dbReference>
<keyword evidence="7 10" id="KW-0546">Nucleotide metabolism</keyword>
<organism evidence="12 13">
    <name type="scientific">Laceyella tengchongensis</name>
    <dbReference type="NCBI Taxonomy" id="574699"/>
    <lineage>
        <taxon>Bacteria</taxon>
        <taxon>Bacillati</taxon>
        <taxon>Bacillota</taxon>
        <taxon>Bacilli</taxon>
        <taxon>Bacillales</taxon>
        <taxon>Thermoactinomycetaceae</taxon>
        <taxon>Laceyella</taxon>
    </lineage>
</organism>
<keyword evidence="5 10" id="KW-0378">Hydrolase</keyword>
<comment type="catalytic activity">
    <reaction evidence="10">
        <text>ITP + H2O = IMP + diphosphate + H(+)</text>
        <dbReference type="Rhea" id="RHEA:29399"/>
        <dbReference type="ChEBI" id="CHEBI:15377"/>
        <dbReference type="ChEBI" id="CHEBI:15378"/>
        <dbReference type="ChEBI" id="CHEBI:33019"/>
        <dbReference type="ChEBI" id="CHEBI:58053"/>
        <dbReference type="ChEBI" id="CHEBI:61402"/>
        <dbReference type="EC" id="3.6.1.66"/>
    </reaction>
</comment>
<feature type="binding site" evidence="10">
    <location>
        <position position="183"/>
    </location>
    <ligand>
        <name>substrate</name>
    </ligand>
</feature>
<feature type="binding site" evidence="10">
    <location>
        <position position="78"/>
    </location>
    <ligand>
        <name>substrate</name>
    </ligand>
</feature>
<reference evidence="12" key="1">
    <citation type="submission" date="2017-05" db="EMBL/GenBank/DDBJ databases">
        <authorList>
            <person name="Varghese N."/>
            <person name="Submissions S."/>
        </authorList>
    </citation>
    <scope>NUCLEOTIDE SEQUENCE</scope>
    <source>
        <strain evidence="12">DSM 45262</strain>
    </source>
</reference>
<dbReference type="InterPro" id="IPR020922">
    <property type="entry name" value="dITP/XTP_pyrophosphatase"/>
</dbReference>
<dbReference type="RefSeq" id="WP_223248057.1">
    <property type="nucleotide sequence ID" value="NZ_FXTU01000001.1"/>
</dbReference>
<dbReference type="PANTHER" id="PTHR11067:SF9">
    <property type="entry name" value="INOSINE TRIPHOSPHATE PYROPHOSPHATASE"/>
    <property type="match status" value="1"/>
</dbReference>
<feature type="binding site" evidence="10">
    <location>
        <begin position="188"/>
        <end position="189"/>
    </location>
    <ligand>
        <name>substrate</name>
    </ligand>
</feature>
<proteinExistence type="inferred from homology"/>
<evidence type="ECO:0000256" key="5">
    <source>
        <dbReference type="ARBA" id="ARBA00022801"/>
    </source>
</evidence>
<sequence length="212" mass="23564">MKKRWPFPYIIIATKNKGKLKQFADLFQEQLHLRVKGLDEFPQLPEIVEDRDTFEGNALKKAETIAAALQAPVISDDSGLVVPALHGAPGIYSARYAGEGATDEANNEKLLAEMSEVPDEQRQGKYVCAMALAVPGEESQVVRGECHGVITRQPRGQEGFGYDPLFYVPEEGKTMAELPKERKYQISHRAEATGKLIQLLKAQYDFDGGKEE</sequence>
<dbReference type="GO" id="GO:0046872">
    <property type="term" value="F:metal ion binding"/>
    <property type="evidence" value="ECO:0007669"/>
    <property type="project" value="UniProtKB-KW"/>
</dbReference>
<dbReference type="GO" id="GO:0000166">
    <property type="term" value="F:nucleotide binding"/>
    <property type="evidence" value="ECO:0007669"/>
    <property type="project" value="UniProtKB-KW"/>
</dbReference>
<dbReference type="NCBIfam" id="TIGR00042">
    <property type="entry name" value="RdgB/HAM1 family non-canonical purine NTP pyrophosphatase"/>
    <property type="match status" value="1"/>
</dbReference>
<dbReference type="PANTHER" id="PTHR11067">
    <property type="entry name" value="INOSINE TRIPHOSPHATE PYROPHOSPHATASE/HAM1 PROTEIN"/>
    <property type="match status" value="1"/>
</dbReference>
<feature type="binding site" evidence="10">
    <location>
        <position position="77"/>
    </location>
    <ligand>
        <name>Mg(2+)</name>
        <dbReference type="ChEBI" id="CHEBI:18420"/>
    </ligand>
</feature>
<comment type="subunit">
    <text evidence="2 10">Homodimer.</text>
</comment>
<dbReference type="Gene3D" id="3.90.950.10">
    <property type="match status" value="1"/>
</dbReference>
<comment type="catalytic activity">
    <reaction evidence="9 10">
        <text>XTP + H2O = XMP + diphosphate + H(+)</text>
        <dbReference type="Rhea" id="RHEA:28610"/>
        <dbReference type="ChEBI" id="CHEBI:15377"/>
        <dbReference type="ChEBI" id="CHEBI:15378"/>
        <dbReference type="ChEBI" id="CHEBI:33019"/>
        <dbReference type="ChEBI" id="CHEBI:57464"/>
        <dbReference type="ChEBI" id="CHEBI:61314"/>
        <dbReference type="EC" id="3.6.1.66"/>
    </reaction>
</comment>
<comment type="cofactor">
    <cofactor evidence="10">
        <name>Mg(2+)</name>
        <dbReference type="ChEBI" id="CHEBI:18420"/>
    </cofactor>
    <text evidence="10">Binds 1 Mg(2+) ion per subunit.</text>
</comment>
<comment type="function">
    <text evidence="10">Pyrophosphatase that catalyzes the hydrolysis of nucleoside triphosphates to their monophosphate derivatives, with a high preference for the non-canonical purine nucleotides XTP (xanthosine triphosphate), dITP (deoxyinosine triphosphate) and ITP. Seems to function as a house-cleaning enzyme that removes non-canonical purine nucleotides from the nucleotide pool, thus preventing their incorporation into DNA/RNA and avoiding chromosomal lesions.</text>
</comment>
<keyword evidence="3 10" id="KW-0479">Metal-binding</keyword>
<dbReference type="GO" id="GO:0005829">
    <property type="term" value="C:cytosol"/>
    <property type="evidence" value="ECO:0007669"/>
    <property type="project" value="TreeGrafter"/>
</dbReference>
<dbReference type="FunFam" id="3.90.950.10:FF:000001">
    <property type="entry name" value="dITP/XTP pyrophosphatase"/>
    <property type="match status" value="1"/>
</dbReference>
<accession>A0AA45WKB2</accession>
<dbReference type="GO" id="GO:0009146">
    <property type="term" value="P:purine nucleoside triphosphate catabolic process"/>
    <property type="evidence" value="ECO:0007669"/>
    <property type="project" value="UniProtKB-UniRule"/>
</dbReference>
<comment type="caution">
    <text evidence="10">Lacks conserved residue(s) required for the propagation of feature annotation.</text>
</comment>
<comment type="similarity">
    <text evidence="1 10 11">Belongs to the HAM1 NTPase family.</text>
</comment>
<gene>
    <name evidence="12" type="ORF">SAMN06265361_101702</name>
</gene>
<evidence type="ECO:0000313" key="12">
    <source>
        <dbReference type="EMBL" id="SMP06511.1"/>
    </source>
</evidence>
<dbReference type="NCBIfam" id="NF011397">
    <property type="entry name" value="PRK14822.1"/>
    <property type="match status" value="1"/>
</dbReference>
<keyword evidence="4 10" id="KW-0547">Nucleotide-binding</keyword>
<evidence type="ECO:0000256" key="1">
    <source>
        <dbReference type="ARBA" id="ARBA00008023"/>
    </source>
</evidence>
<comment type="catalytic activity">
    <reaction evidence="8 10">
        <text>dITP + H2O = dIMP + diphosphate + H(+)</text>
        <dbReference type="Rhea" id="RHEA:28342"/>
        <dbReference type="ChEBI" id="CHEBI:15377"/>
        <dbReference type="ChEBI" id="CHEBI:15378"/>
        <dbReference type="ChEBI" id="CHEBI:33019"/>
        <dbReference type="ChEBI" id="CHEBI:61194"/>
        <dbReference type="ChEBI" id="CHEBI:61382"/>
        <dbReference type="EC" id="3.6.1.66"/>
    </reaction>
</comment>
<evidence type="ECO:0000256" key="10">
    <source>
        <dbReference type="HAMAP-Rule" id="MF_01405"/>
    </source>
</evidence>
<dbReference type="GO" id="GO:0017111">
    <property type="term" value="F:ribonucleoside triphosphate phosphatase activity"/>
    <property type="evidence" value="ECO:0007669"/>
    <property type="project" value="InterPro"/>
</dbReference>
<dbReference type="HAMAP" id="MF_01405">
    <property type="entry name" value="Non_canon_purine_NTPase"/>
    <property type="match status" value="1"/>
</dbReference>
<protein>
    <recommendedName>
        <fullName evidence="10">dITP/XTP pyrophosphatase</fullName>
        <ecNumber evidence="10">3.6.1.66</ecNumber>
    </recommendedName>
    <alternativeName>
        <fullName evidence="10">Non-canonical purine NTP pyrophosphatase</fullName>
    </alternativeName>
    <alternativeName>
        <fullName evidence="10">Non-standard purine NTP pyrophosphatase</fullName>
    </alternativeName>
    <alternativeName>
        <fullName evidence="10">Nucleoside-triphosphate diphosphatase</fullName>
    </alternativeName>
    <alternativeName>
        <fullName evidence="10">Nucleoside-triphosphate pyrophosphatase</fullName>
        <shortName evidence="10">NTPase</shortName>
    </alternativeName>
</protein>
<evidence type="ECO:0000256" key="7">
    <source>
        <dbReference type="ARBA" id="ARBA00023080"/>
    </source>
</evidence>
<dbReference type="GO" id="GO:0036222">
    <property type="term" value="F:XTP diphosphatase activity"/>
    <property type="evidence" value="ECO:0007669"/>
    <property type="project" value="UniProtKB-UniRule"/>
</dbReference>
<feature type="binding site" evidence="10">
    <location>
        <begin position="160"/>
        <end position="163"/>
    </location>
    <ligand>
        <name>substrate</name>
    </ligand>
</feature>
<dbReference type="CDD" id="cd00515">
    <property type="entry name" value="HAM1"/>
    <property type="match status" value="1"/>
</dbReference>
<name>A0AA45WKB2_9BACL</name>
<evidence type="ECO:0000256" key="2">
    <source>
        <dbReference type="ARBA" id="ARBA00011738"/>
    </source>
</evidence>
<dbReference type="Pfam" id="PF01725">
    <property type="entry name" value="Ham1p_like"/>
    <property type="match status" value="1"/>
</dbReference>
<dbReference type="GO" id="GO:0035870">
    <property type="term" value="F:dITP diphosphatase activity"/>
    <property type="evidence" value="ECO:0007669"/>
    <property type="project" value="UniProtKB-UniRule"/>
</dbReference>
<dbReference type="InterPro" id="IPR002637">
    <property type="entry name" value="RdgB/HAM1"/>
</dbReference>
<evidence type="ECO:0000256" key="9">
    <source>
        <dbReference type="ARBA" id="ARBA00052017"/>
    </source>
</evidence>
<dbReference type="AlphaFoldDB" id="A0AA45WKB2"/>
<dbReference type="InterPro" id="IPR029001">
    <property type="entry name" value="ITPase-like_fam"/>
</dbReference>
<evidence type="ECO:0000256" key="6">
    <source>
        <dbReference type="ARBA" id="ARBA00022842"/>
    </source>
</evidence>
<keyword evidence="6 10" id="KW-0460">Magnesium</keyword>
<evidence type="ECO:0000313" key="13">
    <source>
        <dbReference type="Proteomes" id="UP001157946"/>
    </source>
</evidence>
<feature type="binding site" evidence="10">
    <location>
        <begin position="14"/>
        <end position="19"/>
    </location>
    <ligand>
        <name>substrate</name>
    </ligand>
</feature>
<keyword evidence="13" id="KW-1185">Reference proteome</keyword>
<dbReference type="GO" id="GO:0009117">
    <property type="term" value="P:nucleotide metabolic process"/>
    <property type="evidence" value="ECO:0007669"/>
    <property type="project" value="UniProtKB-KW"/>
</dbReference>
<evidence type="ECO:0000256" key="8">
    <source>
        <dbReference type="ARBA" id="ARBA00051875"/>
    </source>
</evidence>
<evidence type="ECO:0000256" key="4">
    <source>
        <dbReference type="ARBA" id="ARBA00022741"/>
    </source>
</evidence>
<dbReference type="EMBL" id="FXTU01000001">
    <property type="protein sequence ID" value="SMP06511.1"/>
    <property type="molecule type" value="Genomic_DNA"/>
</dbReference>
<evidence type="ECO:0000256" key="11">
    <source>
        <dbReference type="RuleBase" id="RU003781"/>
    </source>
</evidence>
<dbReference type="SUPFAM" id="SSF52972">
    <property type="entry name" value="ITPase-like"/>
    <property type="match status" value="1"/>
</dbReference>
<dbReference type="Proteomes" id="UP001157946">
    <property type="component" value="Unassembled WGS sequence"/>
</dbReference>
<feature type="active site" description="Proton acceptor" evidence="10">
    <location>
        <position position="77"/>
    </location>
</feature>
<evidence type="ECO:0000256" key="3">
    <source>
        <dbReference type="ARBA" id="ARBA00022723"/>
    </source>
</evidence>
<dbReference type="EC" id="3.6.1.66" evidence="10"/>